<name>A0A1A9I7T5_9BACT</name>
<protein>
    <submittedName>
        <fullName evidence="1">Uncharacterized protein</fullName>
    </submittedName>
</protein>
<dbReference type="Proteomes" id="UP000077667">
    <property type="component" value="Chromosome"/>
</dbReference>
<evidence type="ECO:0000313" key="2">
    <source>
        <dbReference type="Proteomes" id="UP000077667"/>
    </source>
</evidence>
<dbReference type="EMBL" id="CP015772">
    <property type="protein sequence ID" value="ANH83653.1"/>
    <property type="molecule type" value="Genomic_DNA"/>
</dbReference>
<dbReference type="STRING" id="1176587.A8C56_02220"/>
<dbReference type="InterPro" id="IPR046525">
    <property type="entry name" value="DUF6702"/>
</dbReference>
<keyword evidence="2" id="KW-1185">Reference proteome</keyword>
<dbReference type="AlphaFoldDB" id="A0A1A9I7T5"/>
<reference evidence="1 2" key="1">
    <citation type="submission" date="2016-05" db="EMBL/GenBank/DDBJ databases">
        <title>Niabella ginsenosidivorans BS26 whole genome sequencing.</title>
        <authorList>
            <person name="Im W.T."/>
            <person name="Siddiqi M.Z."/>
        </authorList>
    </citation>
    <scope>NUCLEOTIDE SEQUENCE [LARGE SCALE GENOMIC DNA]</scope>
    <source>
        <strain evidence="1 2">BS26</strain>
    </source>
</reference>
<proteinExistence type="predicted"/>
<organism evidence="1 2">
    <name type="scientific">Niabella ginsenosidivorans</name>
    <dbReference type="NCBI Taxonomy" id="1176587"/>
    <lineage>
        <taxon>Bacteria</taxon>
        <taxon>Pseudomonadati</taxon>
        <taxon>Bacteroidota</taxon>
        <taxon>Chitinophagia</taxon>
        <taxon>Chitinophagales</taxon>
        <taxon>Chitinophagaceae</taxon>
        <taxon>Niabella</taxon>
    </lineage>
</organism>
<evidence type="ECO:0000313" key="1">
    <source>
        <dbReference type="EMBL" id="ANH83653.1"/>
    </source>
</evidence>
<dbReference type="KEGG" id="nia:A8C56_02220"/>
<accession>A0A1A9I7T5</accession>
<gene>
    <name evidence="1" type="ORF">A8C56_02220</name>
</gene>
<sequence>MLAAFSKPAFHPFHVSASEIEYNAKDNRLEISSKLFTDDFENVLARIYKTKADFSDKAFKPQMDALVTRYITTHLSVRSNGRILPLKFFGWEIDHEAVYVYTIADAAGFAPPKITVENTILYDLFEDQMNIVHFIVNGKRKSDKLNYPDRKLQFSF</sequence>
<dbReference type="Pfam" id="PF20420">
    <property type="entry name" value="DUF6702"/>
    <property type="match status" value="1"/>
</dbReference>